<dbReference type="KEGG" id="dvl:Dvul_0547"/>
<dbReference type="RefSeq" id="WP_011791683.1">
    <property type="nucleotide sequence ID" value="NC_008751.1"/>
</dbReference>
<evidence type="ECO:0000313" key="4">
    <source>
        <dbReference type="Proteomes" id="UP000009173"/>
    </source>
</evidence>
<feature type="transmembrane region" description="Helical" evidence="1">
    <location>
        <begin position="24"/>
        <end position="41"/>
    </location>
</feature>
<feature type="transmembrane region" description="Helical" evidence="1">
    <location>
        <begin position="260"/>
        <end position="280"/>
    </location>
</feature>
<feature type="transmembrane region" description="Helical" evidence="1">
    <location>
        <begin position="53"/>
        <end position="70"/>
    </location>
</feature>
<dbReference type="SUPFAM" id="SSF103481">
    <property type="entry name" value="Multidrug resistance efflux transporter EmrE"/>
    <property type="match status" value="2"/>
</dbReference>
<dbReference type="Pfam" id="PF00892">
    <property type="entry name" value="EamA"/>
    <property type="match status" value="2"/>
</dbReference>
<dbReference type="PANTHER" id="PTHR22911">
    <property type="entry name" value="ACYL-MALONYL CONDENSING ENZYME-RELATED"/>
    <property type="match status" value="1"/>
</dbReference>
<accession>A0A0H3A7W2</accession>
<proteinExistence type="predicted"/>
<feature type="transmembrane region" description="Helical" evidence="1">
    <location>
        <begin position="77"/>
        <end position="94"/>
    </location>
</feature>
<feature type="transmembrane region" description="Helical" evidence="1">
    <location>
        <begin position="106"/>
        <end position="129"/>
    </location>
</feature>
<sequence>MLDVPGGFTYPATMEDSTCLSRGGLLRVFAGAVIISFSPVFVKMVDVGPSQTAFYRLFFGGVALLAVALWRGQRFAAPKGVYAVALGAALFFGFDLECWHRSILLVGPGLATILGNFQVFLVALAGALLLRERIPLRLLVAMPLAVAGLWLLLGVTPDSLSGDMLPGVGYGFATAFWYALYILLLRRSQGMAGQLPAEANMALVSLACAALIGLGVLGRGGDFSIPDAGSLAVLLVYGVFCQGLGWLLLSSGLPRLPASLGGLVMLAQPALAFVWDIVFFDRPTGPLGLVGASLALFAIWLGLSSGGRRERVCRAGEDD</sequence>
<feature type="transmembrane region" description="Helical" evidence="1">
    <location>
        <begin position="286"/>
        <end position="303"/>
    </location>
</feature>
<name>A0A0H3A7W2_NITV4</name>
<keyword evidence="1" id="KW-0812">Transmembrane</keyword>
<evidence type="ECO:0000256" key="1">
    <source>
        <dbReference type="SAM" id="Phobius"/>
    </source>
</evidence>
<dbReference type="Proteomes" id="UP000009173">
    <property type="component" value="Chromosome"/>
</dbReference>
<gene>
    <name evidence="3" type="ordered locus">Dvul_0547</name>
</gene>
<feature type="domain" description="EamA" evidence="2">
    <location>
        <begin position="24"/>
        <end position="153"/>
    </location>
</feature>
<feature type="transmembrane region" description="Helical" evidence="1">
    <location>
        <begin position="229"/>
        <end position="248"/>
    </location>
</feature>
<dbReference type="InterPro" id="IPR000620">
    <property type="entry name" value="EamA_dom"/>
</dbReference>
<keyword evidence="1" id="KW-0472">Membrane</keyword>
<dbReference type="InterPro" id="IPR037185">
    <property type="entry name" value="EmrE-like"/>
</dbReference>
<dbReference type="GO" id="GO:0016020">
    <property type="term" value="C:membrane"/>
    <property type="evidence" value="ECO:0007669"/>
    <property type="project" value="InterPro"/>
</dbReference>
<dbReference type="HOGENOM" id="CLU_033863_0_1_7"/>
<dbReference type="AlphaFoldDB" id="A0A0H3A7W2"/>
<feature type="transmembrane region" description="Helical" evidence="1">
    <location>
        <begin position="197"/>
        <end position="217"/>
    </location>
</feature>
<protein>
    <recommendedName>
        <fullName evidence="2">EamA domain-containing protein</fullName>
    </recommendedName>
</protein>
<evidence type="ECO:0000259" key="2">
    <source>
        <dbReference type="Pfam" id="PF00892"/>
    </source>
</evidence>
<reference evidence="4" key="1">
    <citation type="journal article" date="2009" name="Environ. Microbiol.">
        <title>Contribution of mobile genetic elements to Desulfovibrio vulgaris genome plasticity.</title>
        <authorList>
            <person name="Walker C.B."/>
            <person name="Stolyar S."/>
            <person name="Chivian D."/>
            <person name="Pinel N."/>
            <person name="Gabster J.A."/>
            <person name="Dehal P.S."/>
            <person name="He Z."/>
            <person name="Yang Z.K."/>
            <person name="Yen H.C."/>
            <person name="Zhou J."/>
            <person name="Wall J.D."/>
            <person name="Hazen T.C."/>
            <person name="Arkin A.P."/>
            <person name="Stahl D.A."/>
        </authorList>
    </citation>
    <scope>NUCLEOTIDE SEQUENCE [LARGE SCALE GENOMIC DNA]</scope>
    <source>
        <strain evidence="4">DP4</strain>
    </source>
</reference>
<keyword evidence="1" id="KW-1133">Transmembrane helix</keyword>
<feature type="domain" description="EamA" evidence="2">
    <location>
        <begin position="166"/>
        <end position="301"/>
    </location>
</feature>
<organism evidence="3 4">
    <name type="scientific">Nitratidesulfovibrio vulgaris (strain DP4)</name>
    <name type="common">Desulfovibrio vulgaris</name>
    <dbReference type="NCBI Taxonomy" id="391774"/>
    <lineage>
        <taxon>Bacteria</taxon>
        <taxon>Pseudomonadati</taxon>
        <taxon>Thermodesulfobacteriota</taxon>
        <taxon>Desulfovibrionia</taxon>
        <taxon>Desulfovibrionales</taxon>
        <taxon>Desulfovibrionaceae</taxon>
        <taxon>Nitratidesulfovibrio</taxon>
    </lineage>
</organism>
<dbReference type="EMBL" id="CP000527">
    <property type="protein sequence ID" value="ABM27570.1"/>
    <property type="molecule type" value="Genomic_DNA"/>
</dbReference>
<feature type="transmembrane region" description="Helical" evidence="1">
    <location>
        <begin position="167"/>
        <end position="185"/>
    </location>
</feature>
<dbReference type="PANTHER" id="PTHR22911:SF79">
    <property type="entry name" value="MOBA-LIKE NTP TRANSFERASE DOMAIN-CONTAINING PROTEIN"/>
    <property type="match status" value="1"/>
</dbReference>
<evidence type="ECO:0000313" key="3">
    <source>
        <dbReference type="EMBL" id="ABM27570.1"/>
    </source>
</evidence>
<feature type="transmembrane region" description="Helical" evidence="1">
    <location>
        <begin position="136"/>
        <end position="155"/>
    </location>
</feature>